<proteinExistence type="predicted"/>
<feature type="region of interest" description="Disordered" evidence="1">
    <location>
        <begin position="234"/>
        <end position="260"/>
    </location>
</feature>
<feature type="compositionally biased region" description="Acidic residues" evidence="1">
    <location>
        <begin position="246"/>
        <end position="260"/>
    </location>
</feature>
<evidence type="ECO:0000256" key="1">
    <source>
        <dbReference type="SAM" id="MobiDB-lite"/>
    </source>
</evidence>
<comment type="caution">
    <text evidence="2">The sequence shown here is derived from an EMBL/GenBank/DDBJ whole genome shotgun (WGS) entry which is preliminary data.</text>
</comment>
<dbReference type="AlphaFoldDB" id="A0A5C5XF70"/>
<keyword evidence="3" id="KW-1185">Reference proteome</keyword>
<reference evidence="2 3" key="1">
    <citation type="submission" date="2019-02" db="EMBL/GenBank/DDBJ databases">
        <title>Deep-cultivation of Planctomycetes and their phenomic and genomic characterization uncovers novel biology.</title>
        <authorList>
            <person name="Wiegand S."/>
            <person name="Jogler M."/>
            <person name="Boedeker C."/>
            <person name="Pinto D."/>
            <person name="Vollmers J."/>
            <person name="Rivas-Marin E."/>
            <person name="Kohn T."/>
            <person name="Peeters S.H."/>
            <person name="Heuer A."/>
            <person name="Rast P."/>
            <person name="Oberbeckmann S."/>
            <person name="Bunk B."/>
            <person name="Jeske O."/>
            <person name="Meyerdierks A."/>
            <person name="Storesund J.E."/>
            <person name="Kallscheuer N."/>
            <person name="Luecker S."/>
            <person name="Lage O.M."/>
            <person name="Pohl T."/>
            <person name="Merkel B.J."/>
            <person name="Hornburger P."/>
            <person name="Mueller R.-W."/>
            <person name="Bruemmer F."/>
            <person name="Labrenz M."/>
            <person name="Spormann A.M."/>
            <person name="Op Den Camp H."/>
            <person name="Overmann J."/>
            <person name="Amann R."/>
            <person name="Jetten M.S.M."/>
            <person name="Mascher T."/>
            <person name="Medema M.H."/>
            <person name="Devos D.P."/>
            <person name="Kaster A.-K."/>
            <person name="Ovreas L."/>
            <person name="Rohde M."/>
            <person name="Galperin M.Y."/>
            <person name="Jogler C."/>
        </authorList>
    </citation>
    <scope>NUCLEOTIDE SEQUENCE [LARGE SCALE GENOMIC DNA]</scope>
    <source>
        <strain evidence="2 3">Pan54</strain>
    </source>
</reference>
<sequence>MVSSCRFATQPKKSASGSTTRTLTAYTDREFVLSNDHGAQVQVLIQHKDGFQLDSQSNSTTQFVQKQEEYDDDMNPTLVSTNLPAQTMHSDESSGGDFDASGTIDASGNLVWNTLTSESRWNQTTTPGDTNWNPQTAIEGYYGDGFNQLQSYLGPVSHEVYVPWDEGVGGVLAGMQTVGLHSPEYAGGRSNDTQFVSEQSNGNHNTNYQLNGAYQNLDPNTTIDFETPWGLLSGLKNTEESSSSEPVEEPTEGEGTEGEECDCACGDGLSPTLTAIHTYEIWDDGGTPEFPDDDVLIGYAVTEFYGEPWGNTTIYDMDGNEVEPDENGEYPPQYNAQNSDWRLINEENIGTSGSPFDLELSETGKRVVEAAKVLEDHVNVIQSIRAKISAINEKLPNSRGERRKPENRALILERSELQRKLAVELFSQASSHKQLRKELFDHWKSTLTEADFITTTIQAFPGTYPSTVTAPKDPPPEWTQIPESEDEAWRNDAIEFWGYALIETATGEIAVGLVIRVGSKLIPIGKVAVKQFANKADEIFDCLKRIQLEVDPSTVGMSGGNIRIKLGPKGIEFPTFRLGDSITTALPDGSYPRWFARECHSRQQRLGRQPDVGGIGKSSNGCCQ</sequence>
<evidence type="ECO:0000313" key="2">
    <source>
        <dbReference type="EMBL" id="TWT61736.1"/>
    </source>
</evidence>
<gene>
    <name evidence="2" type="ORF">Pan54_24730</name>
</gene>
<dbReference type="Proteomes" id="UP000316095">
    <property type="component" value="Unassembled WGS sequence"/>
</dbReference>
<feature type="region of interest" description="Disordered" evidence="1">
    <location>
        <begin position="1"/>
        <end position="21"/>
    </location>
</feature>
<organism evidence="2 3">
    <name type="scientific">Rubinisphaera italica</name>
    <dbReference type="NCBI Taxonomy" id="2527969"/>
    <lineage>
        <taxon>Bacteria</taxon>
        <taxon>Pseudomonadati</taxon>
        <taxon>Planctomycetota</taxon>
        <taxon>Planctomycetia</taxon>
        <taxon>Planctomycetales</taxon>
        <taxon>Planctomycetaceae</taxon>
        <taxon>Rubinisphaera</taxon>
    </lineage>
</organism>
<accession>A0A5C5XF70</accession>
<name>A0A5C5XF70_9PLAN</name>
<dbReference type="EMBL" id="SJPG01000001">
    <property type="protein sequence ID" value="TWT61736.1"/>
    <property type="molecule type" value="Genomic_DNA"/>
</dbReference>
<protein>
    <submittedName>
        <fullName evidence="2">Uncharacterized protein</fullName>
    </submittedName>
</protein>
<dbReference type="RefSeq" id="WP_146503684.1">
    <property type="nucleotide sequence ID" value="NZ_SJPG01000001.1"/>
</dbReference>
<evidence type="ECO:0000313" key="3">
    <source>
        <dbReference type="Proteomes" id="UP000316095"/>
    </source>
</evidence>